<feature type="disulfide bond" evidence="2">
    <location>
        <begin position="57"/>
        <end position="62"/>
    </location>
</feature>
<keyword evidence="2" id="KW-1015">Disulfide bond</keyword>
<dbReference type="InterPro" id="IPR033121">
    <property type="entry name" value="PEPTIDASE_A1"/>
</dbReference>
<dbReference type="Gene3D" id="2.40.70.10">
    <property type="entry name" value="Acid Proteases"/>
    <property type="match status" value="2"/>
</dbReference>
<dbReference type="SUPFAM" id="SSF50630">
    <property type="entry name" value="Acid proteases"/>
    <property type="match status" value="1"/>
</dbReference>
<dbReference type="PANTHER" id="PTHR47966:SF8">
    <property type="entry name" value="ASPARTIC PROTEASE 1-RELATED"/>
    <property type="match status" value="1"/>
</dbReference>
<dbReference type="PRINTS" id="PR00792">
    <property type="entry name" value="PEPSIN"/>
</dbReference>
<reference evidence="5" key="1">
    <citation type="submission" date="2022-11" db="UniProtKB">
        <authorList>
            <consortium name="WormBaseParasite"/>
        </authorList>
    </citation>
    <scope>IDENTIFICATION</scope>
</reference>
<comment type="similarity">
    <text evidence="1">Belongs to the peptidase A1 family.</text>
</comment>
<dbReference type="WBParaSite" id="jg8203">
    <property type="protein sequence ID" value="jg8203"/>
    <property type="gene ID" value="jg8203"/>
</dbReference>
<dbReference type="Pfam" id="PF00026">
    <property type="entry name" value="Asp"/>
    <property type="match status" value="1"/>
</dbReference>
<evidence type="ECO:0000313" key="4">
    <source>
        <dbReference type="Proteomes" id="UP000887574"/>
    </source>
</evidence>
<protein>
    <submittedName>
        <fullName evidence="5">Peptidase A1 domain-containing protein</fullName>
    </submittedName>
</protein>
<dbReference type="AlphaFoldDB" id="A0A915ENR3"/>
<dbReference type="InterPro" id="IPR001461">
    <property type="entry name" value="Aspartic_peptidase_A1"/>
</dbReference>
<sequence>MASTQKVSIKPDMGNAMLLDYVDDYYLVNISLGTPPQWLLVQPSMFSSDFWVIDSECDDDVCLGADHFNRHLFNKSLSRTFYSTDEDVTAPYEFDASIVSDILTIGGLSAKQNFALAYELEEWFYEEPMDGILGLGSYPGTFKNVPPVMQTLKESMDDPVFTIFIQREDDPSDIGGQLTFGAQDSENCENDWSYTMVNNHTFMSAYWEFQVNGFTIQNATKTTDNRRRRPAIIMLDFPFIAGPAGNIQTIAESLGFTINPNYGVWVAPCSKVAKLPDLQLKIGDGMINLKASQFTKKYNTGKGFICYLTLMPFENQGNGPAWYFGDSFLRSYCVSFEIGNGNGSQSAKKALQVGFSKTKPKADDDDD</sequence>
<evidence type="ECO:0000256" key="1">
    <source>
        <dbReference type="ARBA" id="ARBA00007447"/>
    </source>
</evidence>
<evidence type="ECO:0000259" key="3">
    <source>
        <dbReference type="PROSITE" id="PS51767"/>
    </source>
</evidence>
<dbReference type="InterPro" id="IPR034164">
    <property type="entry name" value="Pepsin-like_dom"/>
</dbReference>
<dbReference type="GO" id="GO:0005764">
    <property type="term" value="C:lysosome"/>
    <property type="evidence" value="ECO:0007669"/>
    <property type="project" value="TreeGrafter"/>
</dbReference>
<name>A0A915ENR3_9BILA</name>
<accession>A0A915ENR3</accession>
<organism evidence="4 5">
    <name type="scientific">Ditylenchus dipsaci</name>
    <dbReference type="NCBI Taxonomy" id="166011"/>
    <lineage>
        <taxon>Eukaryota</taxon>
        <taxon>Metazoa</taxon>
        <taxon>Ecdysozoa</taxon>
        <taxon>Nematoda</taxon>
        <taxon>Chromadorea</taxon>
        <taxon>Rhabditida</taxon>
        <taxon>Tylenchina</taxon>
        <taxon>Tylenchomorpha</taxon>
        <taxon>Sphaerularioidea</taxon>
        <taxon>Anguinidae</taxon>
        <taxon>Anguininae</taxon>
        <taxon>Ditylenchus</taxon>
    </lineage>
</organism>
<evidence type="ECO:0000256" key="2">
    <source>
        <dbReference type="PIRSR" id="PIRSR601461-2"/>
    </source>
</evidence>
<dbReference type="GO" id="GO:0004190">
    <property type="term" value="F:aspartic-type endopeptidase activity"/>
    <property type="evidence" value="ECO:0007669"/>
    <property type="project" value="InterPro"/>
</dbReference>
<feature type="disulfide bond" evidence="2">
    <location>
        <begin position="269"/>
        <end position="306"/>
    </location>
</feature>
<dbReference type="CDD" id="cd05471">
    <property type="entry name" value="pepsin_like"/>
    <property type="match status" value="1"/>
</dbReference>
<dbReference type="InterPro" id="IPR021109">
    <property type="entry name" value="Peptidase_aspartic_dom_sf"/>
</dbReference>
<evidence type="ECO:0000313" key="5">
    <source>
        <dbReference type="WBParaSite" id="jg8203"/>
    </source>
</evidence>
<keyword evidence="4" id="KW-1185">Reference proteome</keyword>
<dbReference type="Proteomes" id="UP000887574">
    <property type="component" value="Unplaced"/>
</dbReference>
<dbReference type="PROSITE" id="PS51767">
    <property type="entry name" value="PEPTIDASE_A1"/>
    <property type="match status" value="1"/>
</dbReference>
<proteinExistence type="inferred from homology"/>
<feature type="domain" description="Peptidase A1" evidence="3">
    <location>
        <begin position="26"/>
        <end position="346"/>
    </location>
</feature>
<dbReference type="PANTHER" id="PTHR47966">
    <property type="entry name" value="BETA-SITE APP-CLEAVING ENZYME, ISOFORM A-RELATED"/>
    <property type="match status" value="1"/>
</dbReference>
<dbReference type="GO" id="GO:0006508">
    <property type="term" value="P:proteolysis"/>
    <property type="evidence" value="ECO:0007669"/>
    <property type="project" value="InterPro"/>
</dbReference>